<dbReference type="InterPro" id="IPR016181">
    <property type="entry name" value="Acyl_CoA_acyltransferase"/>
</dbReference>
<dbReference type="AlphaFoldDB" id="A0A317XG42"/>
<dbReference type="Proteomes" id="UP000246740">
    <property type="component" value="Unassembled WGS sequence"/>
</dbReference>
<evidence type="ECO:0000259" key="2">
    <source>
        <dbReference type="PROSITE" id="PS51186"/>
    </source>
</evidence>
<dbReference type="PANTHER" id="PTHR42791">
    <property type="entry name" value="GNAT FAMILY ACETYLTRANSFERASE"/>
    <property type="match status" value="1"/>
</dbReference>
<feature type="domain" description="N-acetyltransferase" evidence="2">
    <location>
        <begin position="84"/>
        <end position="227"/>
    </location>
</feature>
<dbReference type="Pfam" id="PF13673">
    <property type="entry name" value="Acetyltransf_10"/>
    <property type="match status" value="1"/>
</dbReference>
<evidence type="ECO:0000313" key="3">
    <source>
        <dbReference type="EMBL" id="PWY96837.1"/>
    </source>
</evidence>
<dbReference type="InterPro" id="IPR052523">
    <property type="entry name" value="Trichothecene_AcTrans"/>
</dbReference>
<sequence>MTTTESGSKIVVRPVERKNLKRLAEIHQRALMDPTSQTPDPLSEALQAEPDPDLGRHPTEEERVARTLARLTAEFSSGKYDVVGAFYPSNEEGKEDEMAGFAIWRRLTPDDESDLPEWKAKVEQNPTLFHRFMHKMFETRERVMQGKSYYFLKLLCIDRQFQRMGIGSTLVRYGTQKADAEGVDAYLESSPAGKGAYIKNGFEVIDYDEVPAATAPGGKVSWPYMIHRPKTAS</sequence>
<reference evidence="3 4" key="1">
    <citation type="journal article" date="2018" name="Mol. Biol. Evol.">
        <title>Broad Genomic Sampling Reveals a Smut Pathogenic Ancestry of the Fungal Clade Ustilaginomycotina.</title>
        <authorList>
            <person name="Kijpornyongpan T."/>
            <person name="Mondo S.J."/>
            <person name="Barry K."/>
            <person name="Sandor L."/>
            <person name="Lee J."/>
            <person name="Lipzen A."/>
            <person name="Pangilinan J."/>
            <person name="LaButti K."/>
            <person name="Hainaut M."/>
            <person name="Henrissat B."/>
            <person name="Grigoriev I.V."/>
            <person name="Spatafora J.W."/>
            <person name="Aime M.C."/>
        </authorList>
    </citation>
    <scope>NUCLEOTIDE SEQUENCE [LARGE SCALE GENOMIC DNA]</scope>
    <source>
        <strain evidence="3 4">MCA 3645</strain>
    </source>
</reference>
<dbReference type="PANTHER" id="PTHR42791:SF16">
    <property type="entry name" value="N-ACETYLTRANSFERASE DOMAIN-CONTAINING PROTEIN"/>
    <property type="match status" value="1"/>
</dbReference>
<dbReference type="InterPro" id="IPR000182">
    <property type="entry name" value="GNAT_dom"/>
</dbReference>
<keyword evidence="4" id="KW-1185">Reference proteome</keyword>
<accession>A0A317XG42</accession>
<evidence type="ECO:0000313" key="4">
    <source>
        <dbReference type="Proteomes" id="UP000246740"/>
    </source>
</evidence>
<dbReference type="OrthoDB" id="2896281at2759"/>
<organism evidence="3 4">
    <name type="scientific">Testicularia cyperi</name>
    <dbReference type="NCBI Taxonomy" id="1882483"/>
    <lineage>
        <taxon>Eukaryota</taxon>
        <taxon>Fungi</taxon>
        <taxon>Dikarya</taxon>
        <taxon>Basidiomycota</taxon>
        <taxon>Ustilaginomycotina</taxon>
        <taxon>Ustilaginomycetes</taxon>
        <taxon>Ustilaginales</taxon>
        <taxon>Anthracoideaceae</taxon>
        <taxon>Testicularia</taxon>
    </lineage>
</organism>
<dbReference type="CDD" id="cd04301">
    <property type="entry name" value="NAT_SF"/>
    <property type="match status" value="1"/>
</dbReference>
<gene>
    <name evidence="3" type="ORF">BCV70DRAFT_203400</name>
</gene>
<dbReference type="SUPFAM" id="SSF55729">
    <property type="entry name" value="Acyl-CoA N-acyltransferases (Nat)"/>
    <property type="match status" value="1"/>
</dbReference>
<evidence type="ECO:0000256" key="1">
    <source>
        <dbReference type="SAM" id="MobiDB-lite"/>
    </source>
</evidence>
<dbReference type="STRING" id="1882483.A0A317XG42"/>
<feature type="region of interest" description="Disordered" evidence="1">
    <location>
        <begin position="29"/>
        <end position="61"/>
    </location>
</feature>
<dbReference type="EMBL" id="KZ819257">
    <property type="protein sequence ID" value="PWY96837.1"/>
    <property type="molecule type" value="Genomic_DNA"/>
</dbReference>
<proteinExistence type="predicted"/>
<dbReference type="Gene3D" id="3.40.630.30">
    <property type="match status" value="1"/>
</dbReference>
<dbReference type="PROSITE" id="PS51186">
    <property type="entry name" value="GNAT"/>
    <property type="match status" value="1"/>
</dbReference>
<protein>
    <recommendedName>
        <fullName evidence="2">N-acetyltransferase domain-containing protein</fullName>
    </recommendedName>
</protein>
<dbReference type="InParanoid" id="A0A317XG42"/>
<name>A0A317XG42_9BASI</name>
<dbReference type="GO" id="GO:0016747">
    <property type="term" value="F:acyltransferase activity, transferring groups other than amino-acyl groups"/>
    <property type="evidence" value="ECO:0007669"/>
    <property type="project" value="InterPro"/>
</dbReference>